<dbReference type="GO" id="GO:0008889">
    <property type="term" value="F:glycerophosphodiester phosphodiesterase activity"/>
    <property type="evidence" value="ECO:0007669"/>
    <property type="project" value="TreeGrafter"/>
</dbReference>
<organism evidence="2 3">
    <name type="scientific">Agrobacterium tumefaciens</name>
    <dbReference type="NCBI Taxonomy" id="358"/>
    <lineage>
        <taxon>Bacteria</taxon>
        <taxon>Pseudomonadati</taxon>
        <taxon>Pseudomonadota</taxon>
        <taxon>Alphaproteobacteria</taxon>
        <taxon>Hyphomicrobiales</taxon>
        <taxon>Rhizobiaceae</taxon>
        <taxon>Rhizobium/Agrobacterium group</taxon>
        <taxon>Agrobacterium</taxon>
        <taxon>Agrobacterium tumefaciens complex</taxon>
    </lineage>
</organism>
<sequence length="285" mass="32269">MNYFDYMTDPDRQCAIVAHRGVWQDAPENSLLSIKRAIDAGYDVVEIDVRRTADGEFVLLHDDTLERMAGISSEPEQLTLKELTSIALRNRDGGSDNAMTNQKLPSLRDVFELTRDKILIHLDIKHRHVIPEVLAYAQKMGVDQQVDFWADLKTEEDLVWIKDNIAFHDVPFIARTHLEHDDANAQVELVFRLKPLICEVSFKYIAQVEAIRQRFHDAGITLWVNTLDGVASPGFTDTAAVKDPDAIWGRLLRAGFSALQTDEMEKLRSYIASHQAATARTRAAV</sequence>
<name>A0AAJ4TDR3_AGRTU</name>
<dbReference type="RefSeq" id="WP_333722958.1">
    <property type="nucleotide sequence ID" value="NZ_CP049221.1"/>
</dbReference>
<dbReference type="PROSITE" id="PS51704">
    <property type="entry name" value="GP_PDE"/>
    <property type="match status" value="1"/>
</dbReference>
<feature type="domain" description="GP-PDE" evidence="1">
    <location>
        <begin position="14"/>
        <end position="271"/>
    </location>
</feature>
<dbReference type="GO" id="GO:0005886">
    <property type="term" value="C:plasma membrane"/>
    <property type="evidence" value="ECO:0007669"/>
    <property type="project" value="TreeGrafter"/>
</dbReference>
<dbReference type="PANTHER" id="PTHR46320:SF1">
    <property type="entry name" value="GLYCEROPHOSPHODIESTER PHOSPHODIESTERASE 1"/>
    <property type="match status" value="1"/>
</dbReference>
<dbReference type="GO" id="GO:0070291">
    <property type="term" value="P:N-acylethanolamine metabolic process"/>
    <property type="evidence" value="ECO:0007669"/>
    <property type="project" value="TreeGrafter"/>
</dbReference>
<accession>A0AAJ4TDR3</accession>
<dbReference type="Pfam" id="PF03009">
    <property type="entry name" value="GDPD"/>
    <property type="match status" value="1"/>
</dbReference>
<dbReference type="GO" id="GO:0006644">
    <property type="term" value="P:phospholipid metabolic process"/>
    <property type="evidence" value="ECO:0007669"/>
    <property type="project" value="TreeGrafter"/>
</dbReference>
<protein>
    <submittedName>
        <fullName evidence="2">Glycerophosphodiester phosphodiesterase family protein</fullName>
    </submittedName>
</protein>
<dbReference type="InterPro" id="IPR017946">
    <property type="entry name" value="PLC-like_Pdiesterase_TIM-brl"/>
</dbReference>
<evidence type="ECO:0000313" key="3">
    <source>
        <dbReference type="Proteomes" id="UP000663946"/>
    </source>
</evidence>
<dbReference type="CDD" id="cd08566">
    <property type="entry name" value="GDPD_AtGDE_like"/>
    <property type="match status" value="1"/>
</dbReference>
<dbReference type="SUPFAM" id="SSF51695">
    <property type="entry name" value="PLC-like phosphodiesterases"/>
    <property type="match status" value="1"/>
</dbReference>
<keyword evidence="2" id="KW-0614">Plasmid</keyword>
<reference evidence="2" key="1">
    <citation type="submission" date="2020-02" db="EMBL/GenBank/DDBJ databases">
        <title>Unexpected conservation and global transmission of agrobacterial virulence plasmids.</title>
        <authorList>
            <person name="Weisberg A.J."/>
            <person name="Davis E.W. II"/>
            <person name="Tabima J.R."/>
            <person name="Belcher M.S."/>
            <person name="Miller M."/>
            <person name="Kuo C.-H."/>
            <person name="Loper J.E."/>
            <person name="Grunwald N.J."/>
            <person name="Putnam M.L."/>
            <person name="Chang J.H."/>
        </authorList>
    </citation>
    <scope>NUCLEOTIDE SEQUENCE</scope>
    <source>
        <strain evidence="2">Q15/94</strain>
        <plasmid evidence="2">pQ15_94_4</plasmid>
    </source>
</reference>
<dbReference type="AlphaFoldDB" id="A0AAJ4TDR3"/>
<gene>
    <name evidence="2" type="ORF">G6M86_29160</name>
</gene>
<dbReference type="InterPro" id="IPR032160">
    <property type="entry name" value="DUF4996"/>
</dbReference>
<dbReference type="GO" id="GO:0006580">
    <property type="term" value="P:ethanolamine metabolic process"/>
    <property type="evidence" value="ECO:0007669"/>
    <property type="project" value="TreeGrafter"/>
</dbReference>
<dbReference type="EMBL" id="CP049221">
    <property type="protein sequence ID" value="QTG17352.1"/>
    <property type="molecule type" value="Genomic_DNA"/>
</dbReference>
<geneLocation type="plasmid" evidence="2 3">
    <name>pQ15_94_4</name>
</geneLocation>
<dbReference type="PANTHER" id="PTHR46320">
    <property type="entry name" value="GLYCEROPHOSPHODIESTER PHOSPHODIESTERASE 1"/>
    <property type="match status" value="1"/>
</dbReference>
<dbReference type="Proteomes" id="UP000663946">
    <property type="component" value="Plasmid pQ15_94_4"/>
</dbReference>
<dbReference type="Gene3D" id="3.20.20.190">
    <property type="entry name" value="Phosphatidylinositol (PI) phosphodiesterase"/>
    <property type="match status" value="1"/>
</dbReference>
<evidence type="ECO:0000259" key="1">
    <source>
        <dbReference type="PROSITE" id="PS51704"/>
    </source>
</evidence>
<dbReference type="Pfam" id="PF16387">
    <property type="entry name" value="DUF4996"/>
    <property type="match status" value="1"/>
</dbReference>
<dbReference type="InterPro" id="IPR030395">
    <property type="entry name" value="GP_PDE_dom"/>
</dbReference>
<proteinExistence type="predicted"/>
<evidence type="ECO:0000313" key="2">
    <source>
        <dbReference type="EMBL" id="QTG17352.1"/>
    </source>
</evidence>